<evidence type="ECO:0000313" key="1">
    <source>
        <dbReference type="EMBL" id="QQV91690.1"/>
    </source>
</evidence>
<gene>
    <name evidence="1" type="ORF">vBKpPFBKp27_052</name>
</gene>
<dbReference type="Proteomes" id="UP000596379">
    <property type="component" value="Segment"/>
</dbReference>
<sequence length="44" mass="4930">MHLVELTNEELKEILNALEVTANEGLELSSSIYDLMNKLPDPSD</sequence>
<organism evidence="1 2">
    <name type="scientific">Klebsiella phage vB_KpP_FBKp27</name>
    <dbReference type="NCBI Taxonomy" id="2801837"/>
    <lineage>
        <taxon>Viruses</taxon>
        <taxon>Duplodnaviria</taxon>
        <taxon>Heunggongvirae</taxon>
        <taxon>Uroviricota</taxon>
        <taxon>Caudoviricetes</taxon>
        <taxon>Schitoviridae</taxon>
        <taxon>Efbeekayvirus</taxon>
        <taxon>Efbeekayvirus Fbkp27</taxon>
    </lineage>
</organism>
<accession>A0A7U0J5V3</accession>
<reference evidence="1 2" key="1">
    <citation type="submission" date="2020-12" db="EMBL/GenBank/DDBJ databases">
        <title>Genomic characterization of four novel bacteriophages infecting Klebsiella pneumoniae.</title>
        <authorList>
            <person name="Estrada Bonilla B."/>
            <person name="Costa A.R."/>
            <person name="van Rossum T."/>
            <person name="Hagedoorn S."/>
            <person name="Wallinga H."/>
            <person name="Xiao M."/>
            <person name="Song W."/>
            <person name="Haas P.-J."/>
            <person name="Nobrega F.L."/>
            <person name="Brouns S.J.J."/>
        </authorList>
    </citation>
    <scope>NUCLEOTIDE SEQUENCE [LARGE SCALE GENOMIC DNA]</scope>
</reference>
<evidence type="ECO:0000313" key="2">
    <source>
        <dbReference type="Proteomes" id="UP000596379"/>
    </source>
</evidence>
<dbReference type="EMBL" id="MW394388">
    <property type="protein sequence ID" value="QQV91690.1"/>
    <property type="molecule type" value="Genomic_DNA"/>
</dbReference>
<keyword evidence="2" id="KW-1185">Reference proteome</keyword>
<proteinExistence type="predicted"/>
<protein>
    <submittedName>
        <fullName evidence="1">Uncharacterized protein</fullName>
    </submittedName>
</protein>
<name>A0A7U0J5V3_9CAUD</name>